<reference evidence="1 2" key="1">
    <citation type="submission" date="2019-11" db="EMBL/GenBank/DDBJ databases">
        <title>The Phosphoenolpyruvate Phosphotransferase System Regulates Serratia proteamaculans 336X Biofilm Formation and Wheat Roots colonization.</title>
        <authorList>
            <person name="Liu F."/>
        </authorList>
    </citation>
    <scope>NUCLEOTIDE SEQUENCE [LARGE SCALE GENOMIC DNA]</scope>
    <source>
        <strain evidence="1 2">336X</strain>
    </source>
</reference>
<organism evidence="1 2">
    <name type="scientific">Serratia proteamaculans</name>
    <dbReference type="NCBI Taxonomy" id="28151"/>
    <lineage>
        <taxon>Bacteria</taxon>
        <taxon>Pseudomonadati</taxon>
        <taxon>Pseudomonadota</taxon>
        <taxon>Gammaproteobacteria</taxon>
        <taxon>Enterobacterales</taxon>
        <taxon>Yersiniaceae</taxon>
        <taxon>Serratia</taxon>
    </lineage>
</organism>
<accession>A0A5Q2VEJ6</accession>
<evidence type="ECO:0000313" key="2">
    <source>
        <dbReference type="Proteomes" id="UP000381260"/>
    </source>
</evidence>
<dbReference type="RefSeq" id="WP_153859023.1">
    <property type="nucleotide sequence ID" value="NZ_CP045913.1"/>
</dbReference>
<protein>
    <submittedName>
        <fullName evidence="1">Uncharacterized protein</fullName>
    </submittedName>
</protein>
<name>A0A5Q2VEJ6_SERPR</name>
<dbReference type="Proteomes" id="UP000381260">
    <property type="component" value="Chromosome"/>
</dbReference>
<dbReference type="AlphaFoldDB" id="A0A5Q2VEJ6"/>
<sequence>MRVYTFFGLLIFSLALGVAGTVGMKRLLSWRELPSGPCSSVIENGDFVADDLQRYIFNGSVTFWLDERMVSIFGMSETPKGKTRVRRVLHMGQLNKAGHVVTGKVDAVDLSPSDDIGGQAALFSARDESLNLVFRRIRARMYLVTINDNWIMMCEEK</sequence>
<evidence type="ECO:0000313" key="1">
    <source>
        <dbReference type="EMBL" id="QGH61991.1"/>
    </source>
</evidence>
<dbReference type="EMBL" id="CP045913">
    <property type="protein sequence ID" value="QGH61991.1"/>
    <property type="molecule type" value="Genomic_DNA"/>
</dbReference>
<proteinExistence type="predicted"/>
<gene>
    <name evidence="1" type="ORF">GHV41_14670</name>
</gene>